<dbReference type="InterPro" id="IPR050268">
    <property type="entry name" value="NADH-dep_flavin_reductase"/>
</dbReference>
<reference evidence="4 5" key="1">
    <citation type="submission" date="2016-10" db="EMBL/GenBank/DDBJ databases">
        <authorList>
            <person name="de Groot N.N."/>
        </authorList>
    </citation>
    <scope>NUCLEOTIDE SEQUENCE [LARGE SCALE GENOMIC DNA]</scope>
    <source>
        <strain evidence="4 5">DSM 26424</strain>
    </source>
</reference>
<feature type="domain" description="Flavin reductase like" evidence="3">
    <location>
        <begin position="10"/>
        <end position="156"/>
    </location>
</feature>
<proteinExistence type="inferred from homology"/>
<protein>
    <submittedName>
        <fullName evidence="4">Flavin reductase</fullName>
    </submittedName>
</protein>
<dbReference type="STRING" id="555512.SAMN04487993_102418"/>
<keyword evidence="2" id="KW-0560">Oxidoreductase</keyword>
<dbReference type="Gene3D" id="2.30.110.10">
    <property type="entry name" value="Electron Transport, Fmn-binding Protein, Chain A"/>
    <property type="match status" value="1"/>
</dbReference>
<evidence type="ECO:0000313" key="4">
    <source>
        <dbReference type="EMBL" id="SDJ27524.1"/>
    </source>
</evidence>
<dbReference type="SMART" id="SM00903">
    <property type="entry name" value="Flavin_Reduct"/>
    <property type="match status" value="1"/>
</dbReference>
<dbReference type="InterPro" id="IPR012349">
    <property type="entry name" value="Split_barrel_FMN-bd"/>
</dbReference>
<dbReference type="GO" id="GO:0010181">
    <property type="term" value="F:FMN binding"/>
    <property type="evidence" value="ECO:0007669"/>
    <property type="project" value="InterPro"/>
</dbReference>
<accession>A0A1G8SEC3</accession>
<dbReference type="SUPFAM" id="SSF50475">
    <property type="entry name" value="FMN-binding split barrel"/>
    <property type="match status" value="1"/>
</dbReference>
<dbReference type="RefSeq" id="WP_089850768.1">
    <property type="nucleotide sequence ID" value="NZ_FNEJ01000024.1"/>
</dbReference>
<evidence type="ECO:0000259" key="3">
    <source>
        <dbReference type="SMART" id="SM00903"/>
    </source>
</evidence>
<gene>
    <name evidence="4" type="ORF">SAMN04487993_102418</name>
</gene>
<dbReference type="AlphaFoldDB" id="A0A1G8SEC3"/>
<dbReference type="PANTHER" id="PTHR30466:SF11">
    <property type="entry name" value="FLAVIN-DEPENDENT MONOOXYGENASE, REDUCTASE SUBUNIT HSAB"/>
    <property type="match status" value="1"/>
</dbReference>
<dbReference type="PANTHER" id="PTHR30466">
    <property type="entry name" value="FLAVIN REDUCTASE"/>
    <property type="match status" value="1"/>
</dbReference>
<dbReference type="GO" id="GO:0042602">
    <property type="term" value="F:riboflavin reductase (NADPH) activity"/>
    <property type="evidence" value="ECO:0007669"/>
    <property type="project" value="TreeGrafter"/>
</dbReference>
<evidence type="ECO:0000256" key="1">
    <source>
        <dbReference type="ARBA" id="ARBA00008898"/>
    </source>
</evidence>
<name>A0A1G8SEC3_9RHOB</name>
<organism evidence="4 5">
    <name type="scientific">Salipiger marinus</name>
    <dbReference type="NCBI Taxonomy" id="555512"/>
    <lineage>
        <taxon>Bacteria</taxon>
        <taxon>Pseudomonadati</taxon>
        <taxon>Pseudomonadota</taxon>
        <taxon>Alphaproteobacteria</taxon>
        <taxon>Rhodobacterales</taxon>
        <taxon>Roseobacteraceae</taxon>
        <taxon>Salipiger</taxon>
    </lineage>
</organism>
<keyword evidence="5" id="KW-1185">Reference proteome</keyword>
<dbReference type="InterPro" id="IPR002563">
    <property type="entry name" value="Flavin_Rdtase-like_dom"/>
</dbReference>
<evidence type="ECO:0000313" key="5">
    <source>
        <dbReference type="Proteomes" id="UP000199093"/>
    </source>
</evidence>
<comment type="similarity">
    <text evidence="1">Belongs to the non-flavoprotein flavin reductase family.</text>
</comment>
<dbReference type="Proteomes" id="UP000199093">
    <property type="component" value="Unassembled WGS sequence"/>
</dbReference>
<dbReference type="Pfam" id="PF01613">
    <property type="entry name" value="Flavin_Reduct"/>
    <property type="match status" value="1"/>
</dbReference>
<dbReference type="OrthoDB" id="9789254at2"/>
<sequence>MTPNDFKSGMRRLAAGVSLVTVATAEGRHGLIATAVTSLSAEPPSLLICVNASASIHEHLRGAPAFCINVLSRSQQAVAERFAQPRDRHTRFELGDWTELETGAPALRGAQVSFDCRPAQTVSFGTHTIFIGEVVAVTDWSSPADPLLYHEGRFQALPRSEPA</sequence>
<dbReference type="EMBL" id="FNEJ01000024">
    <property type="protein sequence ID" value="SDJ27524.1"/>
    <property type="molecule type" value="Genomic_DNA"/>
</dbReference>
<evidence type="ECO:0000256" key="2">
    <source>
        <dbReference type="ARBA" id="ARBA00023002"/>
    </source>
</evidence>